<name>A0A0R2EV52_9LACO</name>
<feature type="signal peptide" evidence="3">
    <location>
        <begin position="1"/>
        <end position="27"/>
    </location>
</feature>
<dbReference type="Gene3D" id="4.10.80.30">
    <property type="entry name" value="DNA polymerase, domain 6"/>
    <property type="match status" value="1"/>
</dbReference>
<sequence>MRFWKKVTLTLGVLLSIGVGSSITAQADSHTAFIDELSTPVLQVSRKYHLYGSVMMAQAALESDWGTSALSTQANNYFGVKGNYGGRSVTMSTSEANTSGDLYKTLAQFKSYPSIAASLNDYAKVLRGGTTWNPFLYQGAWRENADSYMSATAIVAKNYATDTNYQEKLNQIIAQYDLHDRFDRATAHATDADHTTVITPGVSYATYDGTATVKPGTIRFYKNVPGPSVKAKSIKTDQLANQKVTVLQRGIITKSQTIWYQVKTAQATGWVQLTDLLNLATK</sequence>
<keyword evidence="6" id="KW-1185">Reference proteome</keyword>
<evidence type="ECO:0000256" key="3">
    <source>
        <dbReference type="SAM" id="SignalP"/>
    </source>
</evidence>
<evidence type="ECO:0000256" key="1">
    <source>
        <dbReference type="ARBA" id="ARBA00010266"/>
    </source>
</evidence>
<dbReference type="InterPro" id="IPR002901">
    <property type="entry name" value="MGlyc_endo_b_GlcNAc-like_dom"/>
</dbReference>
<reference evidence="5 6" key="1">
    <citation type="journal article" date="2015" name="Genome Announc.">
        <title>Expanding the biotechnology potential of lactobacilli through comparative genomics of 213 strains and associated genera.</title>
        <authorList>
            <person name="Sun Z."/>
            <person name="Harris H.M."/>
            <person name="McCann A."/>
            <person name="Guo C."/>
            <person name="Argimon S."/>
            <person name="Zhang W."/>
            <person name="Yang X."/>
            <person name="Jeffery I.B."/>
            <person name="Cooney J.C."/>
            <person name="Kagawa T.F."/>
            <person name="Liu W."/>
            <person name="Song Y."/>
            <person name="Salvetti E."/>
            <person name="Wrobel A."/>
            <person name="Rasinkangas P."/>
            <person name="Parkhill J."/>
            <person name="Rea M.C."/>
            <person name="O'Sullivan O."/>
            <person name="Ritari J."/>
            <person name="Douillard F.P."/>
            <person name="Paul Ross R."/>
            <person name="Yang R."/>
            <person name="Briner A.E."/>
            <person name="Felis G.E."/>
            <person name="de Vos W.M."/>
            <person name="Barrangou R."/>
            <person name="Klaenhammer T.R."/>
            <person name="Caufield P.W."/>
            <person name="Cui Y."/>
            <person name="Zhang H."/>
            <person name="O'Toole P.W."/>
        </authorList>
    </citation>
    <scope>NUCLEOTIDE SEQUENCE [LARGE SCALE GENOMIC DNA]</scope>
    <source>
        <strain evidence="5 6">DSM 23365</strain>
    </source>
</reference>
<comment type="caution">
    <text evidence="5">The sequence shown here is derived from an EMBL/GenBank/DDBJ whole genome shotgun (WGS) entry which is preliminary data.</text>
</comment>
<evidence type="ECO:0000259" key="4">
    <source>
        <dbReference type="SMART" id="SM00047"/>
    </source>
</evidence>
<dbReference type="PATRIC" id="fig|1423804.4.peg.1603"/>
<evidence type="ECO:0000313" key="5">
    <source>
        <dbReference type="EMBL" id="KRN20322.1"/>
    </source>
</evidence>
<dbReference type="AlphaFoldDB" id="A0A0R2EV52"/>
<feature type="chain" id="PRO_5006416627" evidence="3">
    <location>
        <begin position="28"/>
        <end position="282"/>
    </location>
</feature>
<dbReference type="GO" id="GO:0004040">
    <property type="term" value="F:amidase activity"/>
    <property type="evidence" value="ECO:0007669"/>
    <property type="project" value="InterPro"/>
</dbReference>
<feature type="domain" description="Mannosyl-glycoprotein endo-beta-N-acetylglucosamidase-like" evidence="4">
    <location>
        <begin position="22"/>
        <end position="183"/>
    </location>
</feature>
<evidence type="ECO:0000256" key="2">
    <source>
        <dbReference type="ARBA" id="ARBA00022801"/>
    </source>
</evidence>
<protein>
    <submittedName>
        <fullName evidence="5">Muramidase (Flagellum-specific)</fullName>
    </submittedName>
</protein>
<accession>A0A0R2EV52</accession>
<keyword evidence="2" id="KW-0378">Hydrolase</keyword>
<dbReference type="PANTHER" id="PTHR33308">
    <property type="entry name" value="PEPTIDOGLYCAN HYDROLASE FLGJ"/>
    <property type="match status" value="1"/>
</dbReference>
<proteinExistence type="inferred from homology"/>
<dbReference type="PANTHER" id="PTHR33308:SF9">
    <property type="entry name" value="PEPTIDOGLYCAN HYDROLASE FLGJ"/>
    <property type="match status" value="1"/>
</dbReference>
<dbReference type="Gene3D" id="1.10.530.10">
    <property type="match status" value="1"/>
</dbReference>
<dbReference type="RefSeq" id="WP_054737498.1">
    <property type="nucleotide sequence ID" value="NZ_AYZM01000132.1"/>
</dbReference>
<dbReference type="SMART" id="SM00047">
    <property type="entry name" value="LYZ2"/>
    <property type="match status" value="1"/>
</dbReference>
<dbReference type="Proteomes" id="UP000051442">
    <property type="component" value="Unassembled WGS sequence"/>
</dbReference>
<evidence type="ECO:0000313" key="6">
    <source>
        <dbReference type="Proteomes" id="UP000051442"/>
    </source>
</evidence>
<gene>
    <name evidence="5" type="ORF">FD14_GL001479</name>
</gene>
<organism evidence="5 6">
    <name type="scientific">Secundilactobacillus similis DSM 23365 = JCM 2765</name>
    <dbReference type="NCBI Taxonomy" id="1423804"/>
    <lineage>
        <taxon>Bacteria</taxon>
        <taxon>Bacillati</taxon>
        <taxon>Bacillota</taxon>
        <taxon>Bacilli</taxon>
        <taxon>Lactobacillales</taxon>
        <taxon>Lactobacillaceae</taxon>
        <taxon>Secundilactobacillus</taxon>
    </lineage>
</organism>
<dbReference type="EMBL" id="AYZM01000132">
    <property type="protein sequence ID" value="KRN20322.1"/>
    <property type="molecule type" value="Genomic_DNA"/>
</dbReference>
<dbReference type="STRING" id="1423804.FD14_GL001479"/>
<comment type="similarity">
    <text evidence="1">Belongs to the glycosyl hydrolase 73 family.</text>
</comment>
<dbReference type="InterPro" id="IPR051056">
    <property type="entry name" value="Glycosyl_Hydrolase_73"/>
</dbReference>
<dbReference type="Pfam" id="PF01832">
    <property type="entry name" value="Glucosaminidase"/>
    <property type="match status" value="1"/>
</dbReference>
<keyword evidence="3" id="KW-0732">Signal</keyword>